<organism evidence="1 2">
    <name type="scientific">Plectus sambesii</name>
    <dbReference type="NCBI Taxonomy" id="2011161"/>
    <lineage>
        <taxon>Eukaryota</taxon>
        <taxon>Metazoa</taxon>
        <taxon>Ecdysozoa</taxon>
        <taxon>Nematoda</taxon>
        <taxon>Chromadorea</taxon>
        <taxon>Plectida</taxon>
        <taxon>Plectina</taxon>
        <taxon>Plectoidea</taxon>
        <taxon>Plectidae</taxon>
        <taxon>Plectus</taxon>
    </lineage>
</organism>
<dbReference type="WBParaSite" id="PSAMB.scaffold3080size19736.g20230.t1">
    <property type="protein sequence ID" value="PSAMB.scaffold3080size19736.g20230.t1"/>
    <property type="gene ID" value="PSAMB.scaffold3080size19736.g20230"/>
</dbReference>
<proteinExistence type="predicted"/>
<dbReference type="Proteomes" id="UP000887566">
    <property type="component" value="Unplaced"/>
</dbReference>
<keyword evidence="1" id="KW-1185">Reference proteome</keyword>
<evidence type="ECO:0000313" key="1">
    <source>
        <dbReference type="Proteomes" id="UP000887566"/>
    </source>
</evidence>
<evidence type="ECO:0000313" key="2">
    <source>
        <dbReference type="WBParaSite" id="PSAMB.scaffold3080size19736.g20230.t1"/>
    </source>
</evidence>
<dbReference type="AlphaFoldDB" id="A0A914W3B9"/>
<accession>A0A914W3B9</accession>
<name>A0A914W3B9_9BILA</name>
<protein>
    <submittedName>
        <fullName evidence="2">Secreted protein</fullName>
    </submittedName>
</protein>
<sequence>MSLPFIFCFVRVDRAVGLSADATSVVARQVQSKNYGGSVYSLPIGQSSPPFNCFSWGGNDRRTSADVVLYDFFVFDQPYQRRLASSRSAATAATCSTYGI</sequence>
<reference evidence="2" key="1">
    <citation type="submission" date="2022-11" db="UniProtKB">
        <authorList>
            <consortium name="WormBaseParasite"/>
        </authorList>
    </citation>
    <scope>IDENTIFICATION</scope>
</reference>